<dbReference type="GO" id="GO:0015501">
    <property type="term" value="F:glutamate:sodium symporter activity"/>
    <property type="evidence" value="ECO:0007669"/>
    <property type="project" value="TreeGrafter"/>
</dbReference>
<dbReference type="InterPro" id="IPR050746">
    <property type="entry name" value="DAACS"/>
</dbReference>
<comment type="subcellular location">
    <subcellularLocation>
        <location evidence="1">Membrane</location>
        <topology evidence="1">Multi-pass membrane protein</topology>
    </subcellularLocation>
</comment>
<dbReference type="AlphaFoldDB" id="A0A2P6ASH4"/>
<organism evidence="9 10">
    <name type="scientific">Amnimonas aquatica</name>
    <dbReference type="NCBI Taxonomy" id="2094561"/>
    <lineage>
        <taxon>Bacteria</taxon>
        <taxon>Pseudomonadati</taxon>
        <taxon>Pseudomonadota</taxon>
        <taxon>Gammaproteobacteria</taxon>
        <taxon>Moraxellales</taxon>
        <taxon>Moraxellaceae</taxon>
        <taxon>Amnimonas</taxon>
    </lineage>
</organism>
<dbReference type="GO" id="GO:0005886">
    <property type="term" value="C:plasma membrane"/>
    <property type="evidence" value="ECO:0007669"/>
    <property type="project" value="TreeGrafter"/>
</dbReference>
<keyword evidence="2" id="KW-0813">Transport</keyword>
<evidence type="ECO:0000313" key="9">
    <source>
        <dbReference type="EMBL" id="PQA43122.1"/>
    </source>
</evidence>
<dbReference type="PROSITE" id="PS00714">
    <property type="entry name" value="NA_DICARBOXYL_SYMP_2"/>
    <property type="match status" value="1"/>
</dbReference>
<feature type="transmembrane region" description="Helical" evidence="8">
    <location>
        <begin position="180"/>
        <end position="201"/>
    </location>
</feature>
<keyword evidence="3 8" id="KW-0812">Transmembrane</keyword>
<keyword evidence="6 8" id="KW-0472">Membrane</keyword>
<dbReference type="SUPFAM" id="SSF118215">
    <property type="entry name" value="Proton glutamate symport protein"/>
    <property type="match status" value="1"/>
</dbReference>
<evidence type="ECO:0000256" key="1">
    <source>
        <dbReference type="ARBA" id="ARBA00004141"/>
    </source>
</evidence>
<comment type="caution">
    <text evidence="9">The sequence shown here is derived from an EMBL/GenBank/DDBJ whole genome shotgun (WGS) entry which is preliminary data.</text>
</comment>
<feature type="transmembrane region" description="Helical" evidence="8">
    <location>
        <begin position="104"/>
        <end position="126"/>
    </location>
</feature>
<dbReference type="PANTHER" id="PTHR11958:SF63">
    <property type="entry name" value="AMINO ACID TRANSPORTER"/>
    <property type="match status" value="1"/>
</dbReference>
<dbReference type="InterPro" id="IPR018107">
    <property type="entry name" value="Na-dicarboxylate_symporter_CS"/>
</dbReference>
<evidence type="ECO:0000256" key="4">
    <source>
        <dbReference type="ARBA" id="ARBA00022847"/>
    </source>
</evidence>
<dbReference type="PANTHER" id="PTHR11958">
    <property type="entry name" value="SODIUM/DICARBOXYLATE SYMPORTER-RELATED"/>
    <property type="match status" value="1"/>
</dbReference>
<dbReference type="Proteomes" id="UP000243900">
    <property type="component" value="Unassembled WGS sequence"/>
</dbReference>
<dbReference type="GO" id="GO:0005313">
    <property type="term" value="F:L-glutamate transmembrane transporter activity"/>
    <property type="evidence" value="ECO:0007669"/>
    <property type="project" value="TreeGrafter"/>
</dbReference>
<evidence type="ECO:0000256" key="5">
    <source>
        <dbReference type="ARBA" id="ARBA00022989"/>
    </source>
</evidence>
<feature type="transmembrane region" description="Helical" evidence="8">
    <location>
        <begin position="339"/>
        <end position="359"/>
    </location>
</feature>
<feature type="transmembrane region" description="Helical" evidence="8">
    <location>
        <begin position="365"/>
        <end position="391"/>
    </location>
</feature>
<keyword evidence="10" id="KW-1185">Reference proteome</keyword>
<feature type="transmembrane region" description="Helical" evidence="8">
    <location>
        <begin position="250"/>
        <end position="274"/>
    </location>
</feature>
<sequence>MPPGCPRRPDLRTIGRPITAKTRGAAMTLTRQIMTGLVLGIITAALLAGPLAAWREPVLTGTGVAGTLFLNALKMVALPLIVTTLIAGLGGLNQAPGRLGAIAVTYYGMSTVLAVSAGLLIANVVAPGLRADLAGTDWLGSASAAAAGSNLPGADDADWKASLLALVPGNLIQAASEGNLLALVMFSLLVGLAVRALPAGLRQTQQQFWEGLQQVLMTLTQWVLRTAPVGVFALVATSASRVGWAALEPLAWFVATVLLALLVHAAGSLGLVLWRLAKVTPLSHARAMSPALWMAFSTASSAATLPLSIRCLNERAGVPREVTGLTVPLGATLNLDGTALYECVAVLFLAQLLGADLSLAQQLVVMFLALATSTGMAGIPAASLVAIALILDRLGLPAEALGLLLITDRPLDMCRTAVNVWSDSVATRVVARYAAASQVTASPAAAAPATTSSTPRR</sequence>
<evidence type="ECO:0000256" key="8">
    <source>
        <dbReference type="SAM" id="Phobius"/>
    </source>
</evidence>
<dbReference type="Pfam" id="PF00375">
    <property type="entry name" value="SDF"/>
    <property type="match status" value="1"/>
</dbReference>
<evidence type="ECO:0000313" key="10">
    <source>
        <dbReference type="Proteomes" id="UP000243900"/>
    </source>
</evidence>
<feature type="transmembrane region" description="Helical" evidence="8">
    <location>
        <begin position="222"/>
        <end position="244"/>
    </location>
</feature>
<feature type="transmembrane region" description="Helical" evidence="8">
    <location>
        <begin position="33"/>
        <end position="52"/>
    </location>
</feature>
<dbReference type="Gene3D" id="1.10.3860.10">
    <property type="entry name" value="Sodium:dicarboxylate symporter"/>
    <property type="match status" value="1"/>
</dbReference>
<evidence type="ECO:0000256" key="7">
    <source>
        <dbReference type="ARBA" id="ARBA00023180"/>
    </source>
</evidence>
<gene>
    <name evidence="9" type="ORF">C5O18_05495</name>
</gene>
<keyword evidence="5 8" id="KW-1133">Transmembrane helix</keyword>
<name>A0A2P6ASH4_9GAMM</name>
<dbReference type="InterPro" id="IPR036458">
    <property type="entry name" value="Na:dicarbo_symporter_sf"/>
</dbReference>
<feature type="transmembrane region" description="Helical" evidence="8">
    <location>
        <begin position="72"/>
        <end position="92"/>
    </location>
</feature>
<evidence type="ECO:0000256" key="3">
    <source>
        <dbReference type="ARBA" id="ARBA00022692"/>
    </source>
</evidence>
<reference evidence="10" key="1">
    <citation type="submission" date="2018-02" db="EMBL/GenBank/DDBJ databases">
        <title>Genome sequencing of Solimonas sp. HR-BB.</title>
        <authorList>
            <person name="Lee Y."/>
            <person name="Jeon C.O."/>
        </authorList>
    </citation>
    <scope>NUCLEOTIDE SEQUENCE [LARGE SCALE GENOMIC DNA]</scope>
    <source>
        <strain evidence="10">HR-E</strain>
    </source>
</reference>
<keyword evidence="7" id="KW-0325">Glycoprotein</keyword>
<accession>A0A2P6ASH4</accession>
<dbReference type="EMBL" id="PTQZ01000104">
    <property type="protein sequence ID" value="PQA43122.1"/>
    <property type="molecule type" value="Genomic_DNA"/>
</dbReference>
<dbReference type="PRINTS" id="PR00173">
    <property type="entry name" value="EDTRNSPORT"/>
</dbReference>
<dbReference type="InterPro" id="IPR001991">
    <property type="entry name" value="Na-dicarboxylate_symporter"/>
</dbReference>
<dbReference type="GO" id="GO:0015175">
    <property type="term" value="F:neutral L-amino acid transmembrane transporter activity"/>
    <property type="evidence" value="ECO:0007669"/>
    <property type="project" value="TreeGrafter"/>
</dbReference>
<protein>
    <submittedName>
        <fullName evidence="9">Dicarboxylate/amino acid:cation symporter</fullName>
    </submittedName>
</protein>
<evidence type="ECO:0000256" key="6">
    <source>
        <dbReference type="ARBA" id="ARBA00023136"/>
    </source>
</evidence>
<proteinExistence type="predicted"/>
<keyword evidence="4" id="KW-0769">Symport</keyword>
<evidence type="ECO:0000256" key="2">
    <source>
        <dbReference type="ARBA" id="ARBA00022448"/>
    </source>
</evidence>